<dbReference type="InterPro" id="IPR051451">
    <property type="entry name" value="PhoH2-like"/>
</dbReference>
<dbReference type="PANTHER" id="PTHR30473:SF2">
    <property type="entry name" value="PIN DOMAIN-CONTAINING PROTEIN"/>
    <property type="match status" value="1"/>
</dbReference>
<proteinExistence type="inferred from homology"/>
<keyword evidence="7" id="KW-1185">Reference proteome</keyword>
<dbReference type="Gene3D" id="3.40.50.1010">
    <property type="entry name" value="5'-nuclease"/>
    <property type="match status" value="1"/>
</dbReference>
<evidence type="ECO:0000256" key="3">
    <source>
        <dbReference type="ARBA" id="ARBA00022840"/>
    </source>
</evidence>
<dbReference type="InterPro" id="IPR002716">
    <property type="entry name" value="PIN_dom"/>
</dbReference>
<comment type="similarity">
    <text evidence="1">Belongs to the PhoH family.</text>
</comment>
<evidence type="ECO:0000256" key="4">
    <source>
        <dbReference type="ARBA" id="ARBA00046345"/>
    </source>
</evidence>
<sequence length="443" mass="49957">MRKIFVLDTNVILHNPDSLTSFADNVVLLPMEVLEELDKFKRYHDERGRNARIAIRMLDEFRKEGEPGKEFPINDGGSLRISSHIESSENLFKTFGLSPNVTDNRILLSAYNLKSKGEHVIFVSKDISARIKADALGIKCMDFEKQKVDFDKLYSGWAQKDVSGDIIDKFHRNKGIEWEKEDSYANQFFILSSPAQSKHTLLARYDAENSKLVPLAHDKTRVMAISPKNKEQMMALELLLNDDIKLVTLLGAAGTGKTLLALATGLYKVTKENKYSRLLISRPIVPIGRDIGYLPGTKEEKLEHWMGPIFDNLEYICSMDKSGKNTKKVKGKALVEKYVKEDVIVLEAMTFMRGRSIAEQFIIIDEAQNLTPHEIKTVISRAGEGSKLVLTGDPYQIDNPYLDSSSNGLSYCVEKMKDQKMFGHVTLTKSERSELASLAADIL</sequence>
<evidence type="ECO:0000313" key="6">
    <source>
        <dbReference type="EMBL" id="KJJ85983.1"/>
    </source>
</evidence>
<dbReference type="EMBL" id="JYNY01000032">
    <property type="protein sequence ID" value="KJJ85983.1"/>
    <property type="molecule type" value="Genomic_DNA"/>
</dbReference>
<evidence type="ECO:0000259" key="5">
    <source>
        <dbReference type="SMART" id="SM00670"/>
    </source>
</evidence>
<dbReference type="AlphaFoldDB" id="A0A0F0CRN1"/>
<evidence type="ECO:0000313" key="7">
    <source>
        <dbReference type="Proteomes" id="UP000033428"/>
    </source>
</evidence>
<dbReference type="Pfam" id="PF02562">
    <property type="entry name" value="PhoH"/>
    <property type="match status" value="1"/>
</dbReference>
<dbReference type="SMART" id="SM00670">
    <property type="entry name" value="PINc"/>
    <property type="match status" value="1"/>
</dbReference>
<dbReference type="PANTHER" id="PTHR30473">
    <property type="entry name" value="PROTEIN PHOH"/>
    <property type="match status" value="1"/>
</dbReference>
<gene>
    <name evidence="6" type="ORF">OMAG_000167</name>
</gene>
<dbReference type="SUPFAM" id="SSF88723">
    <property type="entry name" value="PIN domain-like"/>
    <property type="match status" value="1"/>
</dbReference>
<dbReference type="FunFam" id="3.40.50.300:FF:000013">
    <property type="entry name" value="PhoH family ATPase"/>
    <property type="match status" value="1"/>
</dbReference>
<dbReference type="GO" id="GO:0005524">
    <property type="term" value="F:ATP binding"/>
    <property type="evidence" value="ECO:0007669"/>
    <property type="project" value="UniProtKB-KW"/>
</dbReference>
<dbReference type="InterPro" id="IPR029060">
    <property type="entry name" value="PIN-like_dom_sf"/>
</dbReference>
<name>A0A0F0CRN1_9BACT</name>
<keyword evidence="2" id="KW-0547">Nucleotide-binding</keyword>
<dbReference type="Gene3D" id="3.40.50.300">
    <property type="entry name" value="P-loop containing nucleotide triphosphate hydrolases"/>
    <property type="match status" value="1"/>
</dbReference>
<dbReference type="CDD" id="cd09883">
    <property type="entry name" value="PIN_VapC_PhoHL-ATPase"/>
    <property type="match status" value="1"/>
</dbReference>
<reference evidence="6 7" key="1">
    <citation type="submission" date="2015-02" db="EMBL/GenBank/DDBJ databases">
        <title>Single-cell genomics of uncultivated deep-branching MTB reveals a conserved set of magnetosome genes.</title>
        <authorList>
            <person name="Kolinko S."/>
            <person name="Richter M."/>
            <person name="Glockner F.O."/>
            <person name="Brachmann A."/>
            <person name="Schuler D."/>
        </authorList>
    </citation>
    <scope>NUCLEOTIDE SEQUENCE [LARGE SCALE GENOMIC DNA]</scope>
    <source>
        <strain evidence="6">SKK-01</strain>
    </source>
</reference>
<comment type="caution">
    <text evidence="6">The sequence shown here is derived from an EMBL/GenBank/DDBJ whole genome shotgun (WGS) entry which is preliminary data.</text>
</comment>
<dbReference type="InterPro" id="IPR003714">
    <property type="entry name" value="PhoH"/>
</dbReference>
<keyword evidence="3" id="KW-0067">ATP-binding</keyword>
<comment type="similarity">
    <text evidence="4">In the N-terminal section; belongs to the PINc/VapC protein family.</text>
</comment>
<evidence type="ECO:0000256" key="2">
    <source>
        <dbReference type="ARBA" id="ARBA00022741"/>
    </source>
</evidence>
<dbReference type="SUPFAM" id="SSF52540">
    <property type="entry name" value="P-loop containing nucleoside triphosphate hydrolases"/>
    <property type="match status" value="1"/>
</dbReference>
<feature type="domain" description="PIN" evidence="5">
    <location>
        <begin position="3"/>
        <end position="131"/>
    </location>
</feature>
<dbReference type="InterPro" id="IPR027417">
    <property type="entry name" value="P-loop_NTPase"/>
</dbReference>
<dbReference type="GO" id="GO:0005829">
    <property type="term" value="C:cytosol"/>
    <property type="evidence" value="ECO:0007669"/>
    <property type="project" value="TreeGrafter"/>
</dbReference>
<organism evidence="6 7">
    <name type="scientific">Candidatus Omnitrophus magneticus</name>
    <dbReference type="NCBI Taxonomy" id="1609969"/>
    <lineage>
        <taxon>Bacteria</taxon>
        <taxon>Pseudomonadati</taxon>
        <taxon>Candidatus Omnitrophota</taxon>
        <taxon>Candidatus Omnitrophus</taxon>
    </lineage>
</organism>
<dbReference type="PATRIC" id="fig|1609969.3.peg.203"/>
<evidence type="ECO:0000256" key="1">
    <source>
        <dbReference type="ARBA" id="ARBA00010393"/>
    </source>
</evidence>
<protein>
    <submittedName>
        <fullName evidence="6">PhoH family protein</fullName>
    </submittedName>
</protein>
<accession>A0A0F0CRN1</accession>
<dbReference type="Pfam" id="PF13638">
    <property type="entry name" value="PIN_4"/>
    <property type="match status" value="1"/>
</dbReference>
<dbReference type="Proteomes" id="UP000033428">
    <property type="component" value="Unassembled WGS sequence"/>
</dbReference>